<proteinExistence type="predicted"/>
<feature type="transmembrane region" description="Helical" evidence="9">
    <location>
        <begin position="175"/>
        <end position="198"/>
    </location>
</feature>
<dbReference type="OrthoDB" id="9896011at2759"/>
<dbReference type="SUPFAM" id="SSF81321">
    <property type="entry name" value="Family A G protein-coupled receptor-like"/>
    <property type="match status" value="1"/>
</dbReference>
<dbReference type="GO" id="GO:0005886">
    <property type="term" value="C:plasma membrane"/>
    <property type="evidence" value="ECO:0007669"/>
    <property type="project" value="UniProtKB-SubCell"/>
</dbReference>
<keyword evidence="6 9" id="KW-0472">Membrane</keyword>
<keyword evidence="5" id="KW-0297">G-protein coupled receptor</keyword>
<evidence type="ECO:0000256" key="9">
    <source>
        <dbReference type="SAM" id="Phobius"/>
    </source>
</evidence>
<comment type="caution">
    <text evidence="10">The sequence shown here is derived from an EMBL/GenBank/DDBJ whole genome shotgun (WGS) entry which is preliminary data.</text>
</comment>
<accession>V8PDN4</accession>
<keyword evidence="4 9" id="KW-1133">Transmembrane helix</keyword>
<dbReference type="EMBL" id="AZIM01000288">
    <property type="protein sequence ID" value="ETE71987.1"/>
    <property type="molecule type" value="Genomic_DNA"/>
</dbReference>
<evidence type="ECO:0000256" key="6">
    <source>
        <dbReference type="ARBA" id="ARBA00023136"/>
    </source>
</evidence>
<evidence type="ECO:0000313" key="10">
    <source>
        <dbReference type="EMBL" id="ETE71987.1"/>
    </source>
</evidence>
<organism evidence="10 11">
    <name type="scientific">Ophiophagus hannah</name>
    <name type="common">King cobra</name>
    <name type="synonym">Naja hannah</name>
    <dbReference type="NCBI Taxonomy" id="8665"/>
    <lineage>
        <taxon>Eukaryota</taxon>
        <taxon>Metazoa</taxon>
        <taxon>Chordata</taxon>
        <taxon>Craniata</taxon>
        <taxon>Vertebrata</taxon>
        <taxon>Euteleostomi</taxon>
        <taxon>Lepidosauria</taxon>
        <taxon>Squamata</taxon>
        <taxon>Bifurcata</taxon>
        <taxon>Unidentata</taxon>
        <taxon>Episquamata</taxon>
        <taxon>Toxicofera</taxon>
        <taxon>Serpentes</taxon>
        <taxon>Colubroidea</taxon>
        <taxon>Elapidae</taxon>
        <taxon>Elapinae</taxon>
        <taxon>Ophiophagus</taxon>
    </lineage>
</organism>
<feature type="non-terminal residue" evidence="10">
    <location>
        <position position="1"/>
    </location>
</feature>
<name>V8PDN4_OPHHA</name>
<evidence type="ECO:0000313" key="11">
    <source>
        <dbReference type="Proteomes" id="UP000018936"/>
    </source>
</evidence>
<comment type="subcellular location">
    <subcellularLocation>
        <location evidence="1">Cell membrane</location>
        <topology evidence="1">Multi-pass membrane protein</topology>
    </subcellularLocation>
</comment>
<gene>
    <name evidence="10" type="primary">Mrgprh</name>
    <name evidence="10" type="ORF">L345_02188</name>
</gene>
<evidence type="ECO:0000256" key="4">
    <source>
        <dbReference type="ARBA" id="ARBA00022989"/>
    </source>
</evidence>
<dbReference type="GO" id="GO:0004930">
    <property type="term" value="F:G protein-coupled receptor activity"/>
    <property type="evidence" value="ECO:0007669"/>
    <property type="project" value="UniProtKB-KW"/>
</dbReference>
<evidence type="ECO:0000256" key="8">
    <source>
        <dbReference type="ARBA" id="ARBA00023224"/>
    </source>
</evidence>
<keyword evidence="8" id="KW-0807">Transducer</keyword>
<dbReference type="Proteomes" id="UP000018936">
    <property type="component" value="Unassembled WGS sequence"/>
</dbReference>
<keyword evidence="2" id="KW-1003">Cell membrane</keyword>
<protein>
    <submittedName>
        <fullName evidence="10">Mas-related G-protein coupled receptor member H</fullName>
    </submittedName>
</protein>
<evidence type="ECO:0000256" key="3">
    <source>
        <dbReference type="ARBA" id="ARBA00022692"/>
    </source>
</evidence>
<keyword evidence="7 10" id="KW-0675">Receptor</keyword>
<dbReference type="PANTHER" id="PTHR11334">
    <property type="entry name" value="MAS-RELATED G-PROTEIN COUPLED RECEPTOR"/>
    <property type="match status" value="1"/>
</dbReference>
<evidence type="ECO:0000256" key="5">
    <source>
        <dbReference type="ARBA" id="ARBA00023040"/>
    </source>
</evidence>
<reference evidence="10 11" key="1">
    <citation type="journal article" date="2013" name="Proc. Natl. Acad. Sci. U.S.A.">
        <title>The king cobra genome reveals dynamic gene evolution and adaptation in the snake venom system.</title>
        <authorList>
            <person name="Vonk F.J."/>
            <person name="Casewell N.R."/>
            <person name="Henkel C.V."/>
            <person name="Heimberg A.M."/>
            <person name="Jansen H.J."/>
            <person name="McCleary R.J."/>
            <person name="Kerkkamp H.M."/>
            <person name="Vos R.A."/>
            <person name="Guerreiro I."/>
            <person name="Calvete J.J."/>
            <person name="Wuster W."/>
            <person name="Woods A.E."/>
            <person name="Logan J.M."/>
            <person name="Harrison R.A."/>
            <person name="Castoe T.A."/>
            <person name="de Koning A.P."/>
            <person name="Pollock D.D."/>
            <person name="Yandell M."/>
            <person name="Calderon D."/>
            <person name="Renjifo C."/>
            <person name="Currier R.B."/>
            <person name="Salgado D."/>
            <person name="Pla D."/>
            <person name="Sanz L."/>
            <person name="Hyder A.S."/>
            <person name="Ribeiro J.M."/>
            <person name="Arntzen J.W."/>
            <person name="van den Thillart G.E."/>
            <person name="Boetzer M."/>
            <person name="Pirovano W."/>
            <person name="Dirks R.P."/>
            <person name="Spaink H.P."/>
            <person name="Duboule D."/>
            <person name="McGlinn E."/>
            <person name="Kini R.M."/>
            <person name="Richardson M.K."/>
        </authorList>
    </citation>
    <scope>NUCLEOTIDE SEQUENCE</scope>
    <source>
        <tissue evidence="10">Blood</tissue>
    </source>
</reference>
<keyword evidence="3 9" id="KW-0812">Transmembrane</keyword>
<dbReference type="AlphaFoldDB" id="V8PDN4"/>
<evidence type="ECO:0000256" key="1">
    <source>
        <dbReference type="ARBA" id="ARBA00004651"/>
    </source>
</evidence>
<dbReference type="InterPro" id="IPR026234">
    <property type="entry name" value="MRGPCRFAMILY"/>
</dbReference>
<dbReference type="Gene3D" id="1.20.1070.10">
    <property type="entry name" value="Rhodopsin 7-helix transmembrane proteins"/>
    <property type="match status" value="1"/>
</dbReference>
<dbReference type="PANTHER" id="PTHR11334:SF29">
    <property type="entry name" value="MAS-RELATED G-PROTEIN COUPLED RECEPTOR MEMBER X2"/>
    <property type="match status" value="1"/>
</dbReference>
<keyword evidence="11" id="KW-1185">Reference proteome</keyword>
<feature type="non-terminal residue" evidence="10">
    <location>
        <position position="199"/>
    </location>
</feature>
<sequence>MQLTPCEMRAMRELANYKGLRNSTSVNLIKKTEGISIPHGWLQIPLMVCVDNLTEHQATYINGLFLFTAISIDRNFNSRRRELGTLKKNLVGFQPGTSILKEEIMEHYERLLRNLSLTNRNAIKEPNITIYFNENQTKSIVLPVMFIFCCAGLPLNGRVIWLLGFQMKRNPFTMLILNLAITDLGVLIFMPILSIRYFE</sequence>
<evidence type="ECO:0000256" key="2">
    <source>
        <dbReference type="ARBA" id="ARBA00022475"/>
    </source>
</evidence>
<evidence type="ECO:0000256" key="7">
    <source>
        <dbReference type="ARBA" id="ARBA00023170"/>
    </source>
</evidence>
<feature type="transmembrane region" description="Helical" evidence="9">
    <location>
        <begin position="140"/>
        <end position="163"/>
    </location>
</feature>